<dbReference type="CDD" id="cd22967">
    <property type="entry name" value="DD_AK7"/>
    <property type="match status" value="1"/>
</dbReference>
<dbReference type="GO" id="GO:0006139">
    <property type="term" value="P:nucleobase-containing compound metabolic process"/>
    <property type="evidence" value="ECO:0007669"/>
    <property type="project" value="InterPro"/>
</dbReference>
<dbReference type="GO" id="GO:0019205">
    <property type="term" value="F:nucleobase-containing compound kinase activity"/>
    <property type="evidence" value="ECO:0007669"/>
    <property type="project" value="InterPro"/>
</dbReference>
<keyword evidence="2" id="KW-0547">Nucleotide-binding</keyword>
<keyword evidence="6" id="KW-1185">Reference proteome</keyword>
<dbReference type="InterPro" id="IPR036291">
    <property type="entry name" value="NAD(P)-bd_dom_sf"/>
</dbReference>
<keyword evidence="5" id="KW-0378">Hydrolase</keyword>
<evidence type="ECO:0000313" key="6">
    <source>
        <dbReference type="Proteomes" id="UP000054937"/>
    </source>
</evidence>
<dbReference type="PANTHER" id="PTHR23359">
    <property type="entry name" value="NUCLEOTIDE KINASE"/>
    <property type="match status" value="1"/>
</dbReference>
<evidence type="ECO:0000256" key="1">
    <source>
        <dbReference type="ARBA" id="ARBA00022679"/>
    </source>
</evidence>
<dbReference type="InParanoid" id="A0A0V0R5L3"/>
<feature type="region of interest" description="Disordered" evidence="4">
    <location>
        <begin position="128"/>
        <end position="164"/>
    </location>
</feature>
<dbReference type="InterPro" id="IPR000850">
    <property type="entry name" value="Adenylat/UMP-CMP_kin"/>
</dbReference>
<organism evidence="5 6">
    <name type="scientific">Pseudocohnilembus persalinus</name>
    <name type="common">Ciliate</name>
    <dbReference type="NCBI Taxonomy" id="266149"/>
    <lineage>
        <taxon>Eukaryota</taxon>
        <taxon>Sar</taxon>
        <taxon>Alveolata</taxon>
        <taxon>Ciliophora</taxon>
        <taxon>Intramacronucleata</taxon>
        <taxon>Oligohymenophorea</taxon>
        <taxon>Scuticociliatia</taxon>
        <taxon>Philasterida</taxon>
        <taxon>Pseudocohnilembidae</taxon>
        <taxon>Pseudocohnilembus</taxon>
    </lineage>
</organism>
<feature type="region of interest" description="Disordered" evidence="4">
    <location>
        <begin position="650"/>
        <end position="689"/>
    </location>
</feature>
<dbReference type="SUPFAM" id="SSF52540">
    <property type="entry name" value="P-loop containing nucleoside triphosphate hydrolases"/>
    <property type="match status" value="1"/>
</dbReference>
<dbReference type="SUPFAM" id="SSF51735">
    <property type="entry name" value="NAD(P)-binding Rossmann-fold domains"/>
    <property type="match status" value="1"/>
</dbReference>
<comment type="caution">
    <text evidence="5">The sequence shown here is derived from an EMBL/GenBank/DDBJ whole genome shotgun (WGS) entry which is preliminary data.</text>
</comment>
<dbReference type="Gene3D" id="3.40.50.300">
    <property type="entry name" value="P-loop containing nucleotide triphosphate hydrolases"/>
    <property type="match status" value="1"/>
</dbReference>
<dbReference type="GO" id="GO:0005524">
    <property type="term" value="F:ATP binding"/>
    <property type="evidence" value="ECO:0007669"/>
    <property type="project" value="InterPro"/>
</dbReference>
<dbReference type="InterPro" id="IPR047499">
    <property type="entry name" value="DD_AK7"/>
</dbReference>
<dbReference type="OMA" id="GHVEDDF"/>
<dbReference type="GO" id="GO:0016787">
    <property type="term" value="F:hydrolase activity"/>
    <property type="evidence" value="ECO:0007669"/>
    <property type="project" value="UniProtKB-KW"/>
</dbReference>
<keyword evidence="3" id="KW-0418">Kinase</keyword>
<evidence type="ECO:0000256" key="2">
    <source>
        <dbReference type="ARBA" id="ARBA00022741"/>
    </source>
</evidence>
<proteinExistence type="predicted"/>
<dbReference type="InterPro" id="IPR027417">
    <property type="entry name" value="P-loop_NTPase"/>
</dbReference>
<accession>A0A0V0R5L3</accession>
<evidence type="ECO:0000256" key="4">
    <source>
        <dbReference type="SAM" id="MobiDB-lite"/>
    </source>
</evidence>
<keyword evidence="1" id="KW-0808">Transferase</keyword>
<evidence type="ECO:0000313" key="5">
    <source>
        <dbReference type="EMBL" id="KRX09632.1"/>
    </source>
</evidence>
<reference evidence="5 6" key="1">
    <citation type="journal article" date="2015" name="Sci. Rep.">
        <title>Genome of the facultative scuticociliatosis pathogen Pseudocohnilembus persalinus provides insight into its virulence through horizontal gene transfer.</title>
        <authorList>
            <person name="Xiong J."/>
            <person name="Wang G."/>
            <person name="Cheng J."/>
            <person name="Tian M."/>
            <person name="Pan X."/>
            <person name="Warren A."/>
            <person name="Jiang C."/>
            <person name="Yuan D."/>
            <person name="Miao W."/>
        </authorList>
    </citation>
    <scope>NUCLEOTIDE SEQUENCE [LARGE SCALE GENOMIC DNA]</scope>
    <source>
        <strain evidence="5">36N120E</strain>
    </source>
</reference>
<evidence type="ECO:0000256" key="3">
    <source>
        <dbReference type="ARBA" id="ARBA00022777"/>
    </source>
</evidence>
<name>A0A0V0R5L3_PSEPJ</name>
<protein>
    <submittedName>
        <fullName evidence="5">p-loop containing nucleoside triphosphate hydrolase</fullName>
    </submittedName>
</protein>
<dbReference type="Gene3D" id="1.20.890.10">
    <property type="entry name" value="cAMP-dependent protein kinase regulatory subunit, dimerization-anchoring domain"/>
    <property type="match status" value="1"/>
</dbReference>
<dbReference type="Proteomes" id="UP000054937">
    <property type="component" value="Unassembled WGS sequence"/>
</dbReference>
<dbReference type="EMBL" id="LDAU01000045">
    <property type="protein sequence ID" value="KRX09632.1"/>
    <property type="molecule type" value="Genomic_DNA"/>
</dbReference>
<dbReference type="AlphaFoldDB" id="A0A0V0R5L3"/>
<feature type="compositionally biased region" description="Acidic residues" evidence="4">
    <location>
        <begin position="137"/>
        <end position="164"/>
    </location>
</feature>
<gene>
    <name evidence="5" type="ORF">PPERSA_09302</name>
</gene>
<dbReference type="Gene3D" id="3.40.50.720">
    <property type="entry name" value="NAD(P)-binding Rossmann-like Domain"/>
    <property type="match status" value="1"/>
</dbReference>
<feature type="compositionally biased region" description="Basic and acidic residues" evidence="4">
    <location>
        <begin position="655"/>
        <end position="664"/>
    </location>
</feature>
<sequence>MATQNDKKNSKNQEQLRFYLSSVNSFVGHAFVEALRNDHINDVNPHFIVGSKCENDSTEVPRGVFRCIDTSKISFLAKVLLDCDVIVYDLNTCDLEEAEFAIKTLKMGEYEENKILICISNVMTWSNTQPKEKKEGQEDEEEEGQEEEQDSEQDQEQEQVDGDEDGLLQKKQYAKFTENDYTMRKALPKYEILKQIETLCLSAGNQKSNLKTFVLCSGILYGDGEDVLYNHFRQAWLQDPAELTIYGEGKNRIPMIHVRDLAEFVKKIVERPPNQQYIFAVDHNSKPTQKKIIQAISSGVGSGKTKTISLAEGAMENENFDIFNLDLRIRPTKAFAQFEAESEEAGDDEEEENADAPPKFKFNWHCKEGITKNILKVCQEFNQFRGLKPNRFFLQGPVASGKTFYSDQLAKHYNIPHIKIKDVVDMYLKTPGEEGDTIREEYENLKTEQVEAARTEWEKAQKKKKKPAKGEPVEEFNENSVIVRLPDEMLIKAYKQRLVMTDCRNRGFIIDGYPKTFNQAKAIFMKPKPAGEDEDDQAEDWPQIVDTEIIPDSVIFLEASNEYLLNFVKENLKEEQVQGTHYTEEGMNTRLQQYRQNNNAQDGEFILSDFFKENGVEVLEINLENSKQNVMDEMRSFIERNGEFSNYMVQEQQEEEKRKEDLKNQNKNQEEEESKQAELRDQNEEEAREIQDAEFKIKMENLKNQERDILDKRSQPLRQYLADNVVPFLTEGLIEICKNPSDDPVDTLAEYLFKRSLEVQFPDPGEYKAE</sequence>
<dbReference type="InterPro" id="IPR007858">
    <property type="entry name" value="Dpy-30_motif"/>
</dbReference>
<dbReference type="Pfam" id="PF05186">
    <property type="entry name" value="Dpy-30"/>
    <property type="match status" value="1"/>
</dbReference>
<dbReference type="OrthoDB" id="10262413at2759"/>